<reference evidence="1 2" key="1">
    <citation type="submission" date="2016-10" db="EMBL/GenBank/DDBJ databases">
        <authorList>
            <person name="de Groot N.N."/>
        </authorList>
    </citation>
    <scope>NUCLEOTIDE SEQUENCE [LARGE SCALE GENOMIC DNA]</scope>
    <source>
        <strain evidence="1 2">DSM 45514</strain>
    </source>
</reference>
<dbReference type="AlphaFoldDB" id="A0A1G6KW84"/>
<dbReference type="RefSeq" id="WP_091567790.1">
    <property type="nucleotide sequence ID" value="NZ_FMZA01000006.1"/>
</dbReference>
<keyword evidence="2" id="KW-1185">Reference proteome</keyword>
<dbReference type="EMBL" id="FMZA01000006">
    <property type="protein sequence ID" value="SDC35058.1"/>
    <property type="molecule type" value="Genomic_DNA"/>
</dbReference>
<sequence length="64" mass="7416">MFTFEFWGPGEEDLARKLKADGVEVQSSGQVYRASFQDKSSFENCLCNMEKLTDQRVYVQEADR</sequence>
<gene>
    <name evidence="1" type="ORF">SAMN04488112_106185</name>
</gene>
<dbReference type="Proteomes" id="UP000199387">
    <property type="component" value="Unassembled WGS sequence"/>
</dbReference>
<evidence type="ECO:0008006" key="3">
    <source>
        <dbReference type="Google" id="ProtNLM"/>
    </source>
</evidence>
<name>A0A1G6KW84_9BACL</name>
<evidence type="ECO:0000313" key="1">
    <source>
        <dbReference type="EMBL" id="SDC35058.1"/>
    </source>
</evidence>
<protein>
    <recommendedName>
        <fullName evidence="3">Sporulation related domain-containing protein</fullName>
    </recommendedName>
</protein>
<organism evidence="1 2">
    <name type="scientific">Melghirimyces thermohalophilus</name>
    <dbReference type="NCBI Taxonomy" id="1236220"/>
    <lineage>
        <taxon>Bacteria</taxon>
        <taxon>Bacillati</taxon>
        <taxon>Bacillota</taxon>
        <taxon>Bacilli</taxon>
        <taxon>Bacillales</taxon>
        <taxon>Thermoactinomycetaceae</taxon>
        <taxon>Melghirimyces</taxon>
    </lineage>
</organism>
<accession>A0A1G6KW84</accession>
<dbReference type="OrthoDB" id="2990940at2"/>
<evidence type="ECO:0000313" key="2">
    <source>
        <dbReference type="Proteomes" id="UP000199387"/>
    </source>
</evidence>
<proteinExistence type="predicted"/>